<evidence type="ECO:0000256" key="8">
    <source>
        <dbReference type="SAM" id="MobiDB-lite"/>
    </source>
</evidence>
<keyword evidence="5" id="KW-0653">Protein transport</keyword>
<evidence type="ECO:0000256" key="2">
    <source>
        <dbReference type="ARBA" id="ARBA00006653"/>
    </source>
</evidence>
<dbReference type="GO" id="GO:0015031">
    <property type="term" value="P:protein transport"/>
    <property type="evidence" value="ECO:0007669"/>
    <property type="project" value="UniProtKB-KW"/>
</dbReference>
<comment type="subcellular location">
    <subcellularLocation>
        <location evidence="1">Golgi apparatus membrane</location>
        <topology evidence="1">Peripheral membrane protein</topology>
    </subcellularLocation>
</comment>
<comment type="similarity">
    <text evidence="2">Belongs to the COG1 family.</text>
</comment>
<reference evidence="9" key="1">
    <citation type="journal article" date="2023" name="Mol. Phylogenet. Evol.">
        <title>Genome-scale phylogeny and comparative genomics of the fungal order Sordariales.</title>
        <authorList>
            <person name="Hensen N."/>
            <person name="Bonometti L."/>
            <person name="Westerberg I."/>
            <person name="Brannstrom I.O."/>
            <person name="Guillou S."/>
            <person name="Cros-Aarteil S."/>
            <person name="Calhoun S."/>
            <person name="Haridas S."/>
            <person name="Kuo A."/>
            <person name="Mondo S."/>
            <person name="Pangilinan J."/>
            <person name="Riley R."/>
            <person name="LaButti K."/>
            <person name="Andreopoulos B."/>
            <person name="Lipzen A."/>
            <person name="Chen C."/>
            <person name="Yan M."/>
            <person name="Daum C."/>
            <person name="Ng V."/>
            <person name="Clum A."/>
            <person name="Steindorff A."/>
            <person name="Ohm R.A."/>
            <person name="Martin F."/>
            <person name="Silar P."/>
            <person name="Natvig D.O."/>
            <person name="Lalanne C."/>
            <person name="Gautier V."/>
            <person name="Ament-Velasquez S.L."/>
            <person name="Kruys A."/>
            <person name="Hutchinson M.I."/>
            <person name="Powell A.J."/>
            <person name="Barry K."/>
            <person name="Miller A.N."/>
            <person name="Grigoriev I.V."/>
            <person name="Debuchy R."/>
            <person name="Gladieux P."/>
            <person name="Hiltunen Thoren M."/>
            <person name="Johannesson H."/>
        </authorList>
    </citation>
    <scope>NUCLEOTIDE SEQUENCE</scope>
    <source>
        <strain evidence="9">CBS 958.72</strain>
    </source>
</reference>
<dbReference type="GO" id="GO:0000139">
    <property type="term" value="C:Golgi membrane"/>
    <property type="evidence" value="ECO:0007669"/>
    <property type="project" value="UniProtKB-SubCell"/>
</dbReference>
<reference evidence="9" key="2">
    <citation type="submission" date="2023-06" db="EMBL/GenBank/DDBJ databases">
        <authorList>
            <consortium name="Lawrence Berkeley National Laboratory"/>
            <person name="Haridas S."/>
            <person name="Hensen N."/>
            <person name="Bonometti L."/>
            <person name="Westerberg I."/>
            <person name="Brannstrom I.O."/>
            <person name="Guillou S."/>
            <person name="Cros-Aarteil S."/>
            <person name="Calhoun S."/>
            <person name="Kuo A."/>
            <person name="Mondo S."/>
            <person name="Pangilinan J."/>
            <person name="Riley R."/>
            <person name="Labutti K."/>
            <person name="Andreopoulos B."/>
            <person name="Lipzen A."/>
            <person name="Chen C."/>
            <person name="Yanf M."/>
            <person name="Daum C."/>
            <person name="Ng V."/>
            <person name="Clum A."/>
            <person name="Steindorff A."/>
            <person name="Ohm R."/>
            <person name="Martin F."/>
            <person name="Silar P."/>
            <person name="Natvig D."/>
            <person name="Lalanne C."/>
            <person name="Gautier V."/>
            <person name="Ament-Velasquez S.L."/>
            <person name="Kruys A."/>
            <person name="Hutchinson M.I."/>
            <person name="Powell A.J."/>
            <person name="Barry K."/>
            <person name="Miller A.N."/>
            <person name="Grigoriev I.V."/>
            <person name="Debuchy R."/>
            <person name="Gladieux P."/>
            <person name="Thoren M.H."/>
            <person name="Johannesson H."/>
        </authorList>
    </citation>
    <scope>NUCLEOTIDE SEQUENCE</scope>
    <source>
        <strain evidence="9">CBS 958.72</strain>
    </source>
</reference>
<comment type="caution">
    <text evidence="9">The sequence shown here is derived from an EMBL/GenBank/DDBJ whole genome shotgun (WGS) entry which is preliminary data.</text>
</comment>
<dbReference type="Proteomes" id="UP001287356">
    <property type="component" value="Unassembled WGS sequence"/>
</dbReference>
<organism evidence="9 10">
    <name type="scientific">Lasiosphaeria ovina</name>
    <dbReference type="NCBI Taxonomy" id="92902"/>
    <lineage>
        <taxon>Eukaryota</taxon>
        <taxon>Fungi</taxon>
        <taxon>Dikarya</taxon>
        <taxon>Ascomycota</taxon>
        <taxon>Pezizomycotina</taxon>
        <taxon>Sordariomycetes</taxon>
        <taxon>Sordariomycetidae</taxon>
        <taxon>Sordariales</taxon>
        <taxon>Lasiosphaeriaceae</taxon>
        <taxon>Lasiosphaeria</taxon>
    </lineage>
</organism>
<keyword evidence="10" id="KW-1185">Reference proteome</keyword>
<dbReference type="InterPro" id="IPR033370">
    <property type="entry name" value="COG1"/>
</dbReference>
<evidence type="ECO:0000256" key="1">
    <source>
        <dbReference type="ARBA" id="ARBA00004395"/>
    </source>
</evidence>
<keyword evidence="7" id="KW-0472">Membrane</keyword>
<dbReference type="PANTHER" id="PTHR31658:SF0">
    <property type="entry name" value="CONSERVED OLIGOMERIC GOLGI COMPLEX SUBUNIT 1"/>
    <property type="match status" value="1"/>
</dbReference>
<dbReference type="GO" id="GO:0017119">
    <property type="term" value="C:Golgi transport complex"/>
    <property type="evidence" value="ECO:0007669"/>
    <property type="project" value="InterPro"/>
</dbReference>
<dbReference type="PANTHER" id="PTHR31658">
    <property type="entry name" value="CONSERVED OLIGOMERIC GOLGI COMPLEX SUBUNIT 1"/>
    <property type="match status" value="1"/>
</dbReference>
<sequence>MATPDLATLTSAAQIFSGSHTLPQIRAIHKALHAQIDDKAARLRTQVGGSYRELLGTADTIVRMRDDMDTVQATLGRMGGRCGRAVVNAKVAGLARFVGEREDLQLDSGASLGAIARARLLDACLLALARVLRGTPAVHGTKSKDHGTNNNAQVSEGDRLVLAAKLWVLGRLLVKSFGDTAAATKDGYGIESARKTLENLHARLLRSVDGVLRSASEKKTKQGGLLKALSAYSLANSCGARDVLRHFLHVRSQAIALAFETDAEERGGAAGAARNPREVLRSLGLYTATLQDVQFLVPHKLTDALVALKKTALLDDESLQTIEGLRLDVYKRWCGDEIRFFTPFIRHDDLDGRQAKETLIKWAGEGSNVLLGGLEKTLDGMSEFKAIVDLRTSVLKLWVAEGGKARGFDPSVMLNRIRDAVNAHLLQVLEAKVSKLRLVGSEVSAALDSWREGATDRHQGLWDDGSVDTDLSHGAAQFTQDVIARLYGRNDAVSRALNCYRSWFHVIDDVGQVVDQLRRHRWDNDVDEIEDEDTIEQRQQLLARDDPQTLHDHLDASLARALAALDDQLAALWSKHRGGPNRGPIAIYLLRVLRDIRARLPELDLGTARAFGLAAVPSLHEALAAAVAARPVDDFATVALARTTVAGRSLWEGGASSEAESLLLPTSPSPGAFRFLRNLSLAMGDAGGDLWSPAAVAALKRHARTQLAARWLDAAKSAAAAPVEGEAKSAQEPSPEQGNVVGTTDSDAALLARRQDLFVQWLFDLSYLGLFLGSSGDEFKDLENTVVQGTGLAGGAEVAAARERLAKASQDYWKRTSLLFGLLA</sequence>
<dbReference type="Pfam" id="PF08700">
    <property type="entry name" value="VPS51_Exo84_N"/>
    <property type="match status" value="1"/>
</dbReference>
<accession>A0AAE0NCV7</accession>
<feature type="compositionally biased region" description="Polar residues" evidence="8">
    <location>
        <begin position="731"/>
        <end position="742"/>
    </location>
</feature>
<feature type="region of interest" description="Disordered" evidence="8">
    <location>
        <begin position="723"/>
        <end position="742"/>
    </location>
</feature>
<evidence type="ECO:0000256" key="6">
    <source>
        <dbReference type="ARBA" id="ARBA00023034"/>
    </source>
</evidence>
<dbReference type="GO" id="GO:0006891">
    <property type="term" value="P:intra-Golgi vesicle-mediated transport"/>
    <property type="evidence" value="ECO:0007669"/>
    <property type="project" value="InterPro"/>
</dbReference>
<evidence type="ECO:0000256" key="4">
    <source>
        <dbReference type="ARBA" id="ARBA00022448"/>
    </source>
</evidence>
<evidence type="ECO:0000256" key="7">
    <source>
        <dbReference type="ARBA" id="ARBA00023136"/>
    </source>
</evidence>
<gene>
    <name evidence="9" type="ORF">B0T24DRAFT_520127</name>
</gene>
<protein>
    <recommendedName>
        <fullName evidence="3">Conserved oligomeric Golgi complex subunit 1</fullName>
    </recommendedName>
</protein>
<evidence type="ECO:0000256" key="3">
    <source>
        <dbReference type="ARBA" id="ARBA00020978"/>
    </source>
</evidence>
<dbReference type="EMBL" id="JAULSN010000002">
    <property type="protein sequence ID" value="KAK3379302.1"/>
    <property type="molecule type" value="Genomic_DNA"/>
</dbReference>
<name>A0AAE0NCV7_9PEZI</name>
<keyword evidence="6" id="KW-0333">Golgi apparatus</keyword>
<evidence type="ECO:0000313" key="9">
    <source>
        <dbReference type="EMBL" id="KAK3379302.1"/>
    </source>
</evidence>
<evidence type="ECO:0000256" key="5">
    <source>
        <dbReference type="ARBA" id="ARBA00022927"/>
    </source>
</evidence>
<keyword evidence="4" id="KW-0813">Transport</keyword>
<proteinExistence type="inferred from homology"/>
<dbReference type="AlphaFoldDB" id="A0AAE0NCV7"/>
<evidence type="ECO:0000313" key="10">
    <source>
        <dbReference type="Proteomes" id="UP001287356"/>
    </source>
</evidence>